<dbReference type="OrthoDB" id="8523426at2"/>
<dbReference type="PANTHER" id="PTHR22893:SF91">
    <property type="entry name" value="NADPH DEHYDROGENASE 2-RELATED"/>
    <property type="match status" value="1"/>
</dbReference>
<dbReference type="PATRIC" id="fig|1560201.3.peg.3700"/>
<dbReference type="SUPFAM" id="SSF51395">
    <property type="entry name" value="FMN-linked oxidoreductases"/>
    <property type="match status" value="1"/>
</dbReference>
<dbReference type="GO" id="GO:0016628">
    <property type="term" value="F:oxidoreductase activity, acting on the CH-CH group of donors, NAD or NADP as acceptor"/>
    <property type="evidence" value="ECO:0007669"/>
    <property type="project" value="UniProtKB-ARBA"/>
</dbReference>
<dbReference type="InterPro" id="IPR013785">
    <property type="entry name" value="Aldolase_TIM"/>
</dbReference>
<accession>A0A0L7SYM9</accession>
<keyword evidence="8" id="KW-1185">Reference proteome</keyword>
<evidence type="ECO:0000313" key="6">
    <source>
        <dbReference type="EMBL" id="KOC94204.1"/>
    </source>
</evidence>
<dbReference type="GO" id="GO:0010181">
    <property type="term" value="F:FMN binding"/>
    <property type="evidence" value="ECO:0007669"/>
    <property type="project" value="InterPro"/>
</dbReference>
<dbReference type="FunFam" id="3.20.20.70:FF:000059">
    <property type="entry name" value="N-ethylmaleimide reductase, FMN-linked"/>
    <property type="match status" value="1"/>
</dbReference>
<comment type="similarity">
    <text evidence="2">Belongs to the NADH:flavin oxidoreductase/NADH oxidase family.</text>
</comment>
<evidence type="ECO:0000313" key="5">
    <source>
        <dbReference type="EMBL" id="KOC88180.1"/>
    </source>
</evidence>
<dbReference type="STRING" id="1560201.NG42_17480"/>
<comment type="cofactor">
    <cofactor evidence="1">
        <name>FMN</name>
        <dbReference type="ChEBI" id="CHEBI:58210"/>
    </cofactor>
</comment>
<dbReference type="InterPro" id="IPR001155">
    <property type="entry name" value="OxRdtase_FMN_N"/>
</dbReference>
<dbReference type="RefSeq" id="WP_052901474.1">
    <property type="nucleotide sequence ID" value="NZ_JRXE01000027.1"/>
</dbReference>
<dbReference type="Gene3D" id="3.20.20.70">
    <property type="entry name" value="Aldolase class I"/>
    <property type="match status" value="1"/>
</dbReference>
<comment type="caution">
    <text evidence="5">The sequence shown here is derived from an EMBL/GenBank/DDBJ whole genome shotgun (WGS) entry which is preliminary data.</text>
</comment>
<reference evidence="7 8" key="1">
    <citation type="journal article" date="2015" name="Int. J. Syst. Evol. Microbiol.">
        <title>Erwinia iniecta sp. nov., isolated from Russian wheat aphids (Diuraphis noxia).</title>
        <authorList>
            <person name="Campillo T."/>
            <person name="Luna E."/>
            <person name="Portier P."/>
            <person name="Fischer-Le Saux M."/>
            <person name="Lapitan N."/>
            <person name="Tisserat N.A."/>
            <person name="Leach J.E."/>
        </authorList>
    </citation>
    <scope>NUCLEOTIDE SEQUENCE [LARGE SCALE GENOMIC DNA]</scope>
    <source>
        <strain evidence="5 8">B120</strain>
        <strain evidence="6 7">B149</strain>
    </source>
</reference>
<name>A0A0L7SYM9_9GAMM</name>
<dbReference type="CDD" id="cd02933">
    <property type="entry name" value="OYE_like_FMN"/>
    <property type="match status" value="1"/>
</dbReference>
<dbReference type="PANTHER" id="PTHR22893">
    <property type="entry name" value="NADH OXIDOREDUCTASE-RELATED"/>
    <property type="match status" value="1"/>
</dbReference>
<evidence type="ECO:0000256" key="3">
    <source>
        <dbReference type="ARBA" id="ARBA00023002"/>
    </source>
</evidence>
<dbReference type="EMBL" id="JRXE01000027">
    <property type="protein sequence ID" value="KOC88180.1"/>
    <property type="molecule type" value="Genomic_DNA"/>
</dbReference>
<feature type="domain" description="NADH:flavin oxidoreductase/NADH oxidase N-terminal" evidence="4">
    <location>
        <begin position="11"/>
        <end position="338"/>
    </location>
</feature>
<dbReference type="Pfam" id="PF00724">
    <property type="entry name" value="Oxidored_FMN"/>
    <property type="match status" value="1"/>
</dbReference>
<evidence type="ECO:0000313" key="8">
    <source>
        <dbReference type="Proteomes" id="UP000037088"/>
    </source>
</evidence>
<evidence type="ECO:0000259" key="4">
    <source>
        <dbReference type="Pfam" id="PF00724"/>
    </source>
</evidence>
<dbReference type="InterPro" id="IPR045247">
    <property type="entry name" value="Oye-like"/>
</dbReference>
<dbReference type="Proteomes" id="UP000036851">
    <property type="component" value="Unassembled WGS sequence"/>
</dbReference>
<dbReference type="Proteomes" id="UP000037088">
    <property type="component" value="Unassembled WGS sequence"/>
</dbReference>
<organism evidence="5 8">
    <name type="scientific">Winslowiella iniecta</name>
    <dbReference type="NCBI Taxonomy" id="1560201"/>
    <lineage>
        <taxon>Bacteria</taxon>
        <taxon>Pseudomonadati</taxon>
        <taxon>Pseudomonadota</taxon>
        <taxon>Gammaproteobacteria</taxon>
        <taxon>Enterobacterales</taxon>
        <taxon>Erwiniaceae</taxon>
        <taxon>Winslowiella</taxon>
    </lineage>
</organism>
<evidence type="ECO:0000313" key="7">
    <source>
        <dbReference type="Proteomes" id="UP000036851"/>
    </source>
</evidence>
<evidence type="ECO:0000256" key="2">
    <source>
        <dbReference type="ARBA" id="ARBA00005979"/>
    </source>
</evidence>
<proteinExistence type="inferred from homology"/>
<gene>
    <name evidence="5" type="ORF">NG42_17480</name>
    <name evidence="6" type="ORF">NG43_05890</name>
</gene>
<dbReference type="EMBL" id="JRXF01000007">
    <property type="protein sequence ID" value="KOC94204.1"/>
    <property type="molecule type" value="Genomic_DNA"/>
</dbReference>
<dbReference type="GO" id="GO:0005829">
    <property type="term" value="C:cytosol"/>
    <property type="evidence" value="ECO:0007669"/>
    <property type="project" value="UniProtKB-ARBA"/>
</dbReference>
<protein>
    <submittedName>
        <fullName evidence="5">NADH:flavin oxidoreductase</fullName>
    </submittedName>
</protein>
<evidence type="ECO:0000256" key="1">
    <source>
        <dbReference type="ARBA" id="ARBA00001917"/>
    </source>
</evidence>
<sequence>MSELLNIYTMNAIKLNNRVVMAPMTRSRAYDLVPTDSMVTYYRQRATAGLIVSEGSPVSMEGRGQAYTPGIYTDEQIEGWKKVTEAVHAQGGKIFIQLWHVGRSSHVAHQPDGQAPVSSVSRVAEGCTTHIPGDNCQSVRVFHSQPRALATDEVPRVTQDFVRAAKNAIEAGFDGVEIHAANGYIFEQFINGGLNDRTDRYGGNIANRLRFTLETVDAISAAIGSHLTGIRIAPFGRLQDMHGFDDEQDTWLALGIELRRRHLAYVHLSDQESLGAQAIPAGFLTKFRKAYEGTLIVAGSYTQARAEMALREGFADLIAFGRPFIANPDLVKRMKNGWPMVVPDKDTFYTGRDAGYIDYPTYHVD</sequence>
<keyword evidence="3" id="KW-0560">Oxidoreductase</keyword>
<dbReference type="AlphaFoldDB" id="A0A0L7SYM9"/>